<dbReference type="PANTHER" id="PTHR44520:SF2">
    <property type="entry name" value="RESPONSE REGULATOR RCP1"/>
    <property type="match status" value="1"/>
</dbReference>
<dbReference type="SUPFAM" id="SSF52172">
    <property type="entry name" value="CheY-like"/>
    <property type="match status" value="1"/>
</dbReference>
<feature type="modified residue" description="4-aspartylphosphate" evidence="1">
    <location>
        <position position="67"/>
    </location>
</feature>
<dbReference type="InterPro" id="IPR052893">
    <property type="entry name" value="TCS_response_regulator"/>
</dbReference>
<gene>
    <name evidence="3" type="ORF">ACFVKH_16830</name>
</gene>
<evidence type="ECO:0000259" key="2">
    <source>
        <dbReference type="PROSITE" id="PS50110"/>
    </source>
</evidence>
<dbReference type="Proteomes" id="UP001600165">
    <property type="component" value="Unassembled WGS sequence"/>
</dbReference>
<dbReference type="CDD" id="cd17557">
    <property type="entry name" value="REC_Rcp-like"/>
    <property type="match status" value="1"/>
</dbReference>
<protein>
    <submittedName>
        <fullName evidence="3">Response regulator</fullName>
    </submittedName>
</protein>
<keyword evidence="4" id="KW-1185">Reference proteome</keyword>
<dbReference type="InterPro" id="IPR011006">
    <property type="entry name" value="CheY-like_superfamily"/>
</dbReference>
<reference evidence="3 4" key="1">
    <citation type="submission" date="2024-10" db="EMBL/GenBank/DDBJ databases">
        <authorList>
            <person name="Ratan Roy A."/>
            <person name="Morales Sandoval P.H."/>
            <person name="De Los Santos Villalobos S."/>
            <person name="Chakraborty S."/>
            <person name="Mukherjee J."/>
        </authorList>
    </citation>
    <scope>NUCLEOTIDE SEQUENCE [LARGE SCALE GENOMIC DNA]</scope>
    <source>
        <strain evidence="3 4">S1</strain>
    </source>
</reference>
<sequence>MDSLTPKRLILVVENNPDHQRLIAAAFQDSPVQHEIVAIADGEQALDFLYRRGRFATATRPDLILLDLDLPSKAGPDLLAEIKAQPQLKRIPIVILTLRDRPEEVLRAYTLQGNCYVLKSADFDQLFQIIKRIEEFWLGVVTLPLE</sequence>
<keyword evidence="1" id="KW-0597">Phosphoprotein</keyword>
<feature type="domain" description="Response regulatory" evidence="2">
    <location>
        <begin position="9"/>
        <end position="134"/>
    </location>
</feature>
<evidence type="ECO:0000313" key="4">
    <source>
        <dbReference type="Proteomes" id="UP001600165"/>
    </source>
</evidence>
<dbReference type="InterPro" id="IPR001789">
    <property type="entry name" value="Sig_transdc_resp-reg_receiver"/>
</dbReference>
<evidence type="ECO:0000313" key="3">
    <source>
        <dbReference type="EMBL" id="MFE4107951.1"/>
    </source>
</evidence>
<evidence type="ECO:0000256" key="1">
    <source>
        <dbReference type="PROSITE-ProRule" id="PRU00169"/>
    </source>
</evidence>
<comment type="caution">
    <text evidence="3">The sequence shown here is derived from an EMBL/GenBank/DDBJ whole genome shotgun (WGS) entry which is preliminary data.</text>
</comment>
<dbReference type="Pfam" id="PF00072">
    <property type="entry name" value="Response_reg"/>
    <property type="match status" value="1"/>
</dbReference>
<proteinExistence type="predicted"/>
<dbReference type="PROSITE" id="PS50110">
    <property type="entry name" value="RESPONSE_REGULATORY"/>
    <property type="match status" value="1"/>
</dbReference>
<dbReference type="SMART" id="SM00448">
    <property type="entry name" value="REC"/>
    <property type="match status" value="1"/>
</dbReference>
<dbReference type="EMBL" id="JBHZOL010000095">
    <property type="protein sequence ID" value="MFE4107951.1"/>
    <property type="molecule type" value="Genomic_DNA"/>
</dbReference>
<dbReference type="RefSeq" id="WP_377967172.1">
    <property type="nucleotide sequence ID" value="NZ_JBHZOL010000095.1"/>
</dbReference>
<dbReference type="PANTHER" id="PTHR44520">
    <property type="entry name" value="RESPONSE REGULATOR RCP1-RELATED"/>
    <property type="match status" value="1"/>
</dbReference>
<dbReference type="Gene3D" id="3.40.50.2300">
    <property type="match status" value="1"/>
</dbReference>
<name>A0ABW6IIA3_9CYAN</name>
<organism evidence="3 4">
    <name type="scientific">Almyronema epifaneia S1</name>
    <dbReference type="NCBI Taxonomy" id="2991925"/>
    <lineage>
        <taxon>Bacteria</taxon>
        <taxon>Bacillati</taxon>
        <taxon>Cyanobacteriota</taxon>
        <taxon>Cyanophyceae</taxon>
        <taxon>Nodosilineales</taxon>
        <taxon>Nodosilineaceae</taxon>
        <taxon>Almyronema</taxon>
        <taxon>Almyronema epifaneia</taxon>
    </lineage>
</organism>
<accession>A0ABW6IIA3</accession>